<dbReference type="PROSITE" id="PS50076">
    <property type="entry name" value="DNAJ_2"/>
    <property type="match status" value="1"/>
</dbReference>
<dbReference type="Gene3D" id="1.10.287.110">
    <property type="entry name" value="DnaJ domain"/>
    <property type="match status" value="1"/>
</dbReference>
<evidence type="ECO:0000313" key="9">
    <source>
        <dbReference type="EMBL" id="KHG19914.1"/>
    </source>
</evidence>
<dbReference type="Proteomes" id="UP000032142">
    <property type="component" value="Unassembled WGS sequence"/>
</dbReference>
<proteinExistence type="predicted"/>
<evidence type="ECO:0000256" key="3">
    <source>
        <dbReference type="ARBA" id="ARBA00023136"/>
    </source>
</evidence>
<sequence>MRSKKMEGTSAPSLRRDPYEVLCVSRDSSDQEIKTAYRKLALKYHPDKNANNPEASELFKEVAYSYSILSDPEKRRQYDTAGFEAVEDSMDMEIDLSNLGTVNTMFAALFSKLGVPIKTTISANVLEEALNGTVTVRPLPIGTSVSGKVDKQCAHFFGVTINDEQAECGIVVRVTSTAQSKFKPFYCLFLFTLFRARHQWWLWFGLTAKAFVVVAMMHLSFSDIFSEVKRYLVTCSCVSEEDSEKTGKVTSAGMYFLHFQVYRMDSTVNALAIAKDPESAFFKRLEGLQPCEVSELKSGTHIFAVYGDNFFKTATYTIEALCAKSYEDTTEKLKDIESQILRKRNELRQFETEYRKALARFQEVTNRYTQEKQSVDELLKQRDSIHATFTVTRPPSGISNLSNGSSSKVPGETESPTEDGNSDGKDKSGKKKWFNLNLMGSDKKLG</sequence>
<dbReference type="FunFam" id="1.10.287.110:FF:000097">
    <property type="entry name" value="Chaperone protein dnaJ 16"/>
    <property type="match status" value="1"/>
</dbReference>
<evidence type="ECO:0000259" key="8">
    <source>
        <dbReference type="PROSITE" id="PS50076"/>
    </source>
</evidence>
<evidence type="ECO:0000313" key="10">
    <source>
        <dbReference type="Proteomes" id="UP000032142"/>
    </source>
</evidence>
<reference evidence="10" key="1">
    <citation type="submission" date="2014-09" db="EMBL/GenBank/DDBJ databases">
        <authorList>
            <person name="Mudge J."/>
            <person name="Ramaraj T."/>
            <person name="Lindquist I.E."/>
            <person name="Bharti A.K."/>
            <person name="Sundararajan A."/>
            <person name="Cameron C.T."/>
            <person name="Woodward J.E."/>
            <person name="May G.D."/>
            <person name="Brubaker C."/>
            <person name="Broadhvest J."/>
            <person name="Wilkins T.A."/>
        </authorList>
    </citation>
    <scope>NUCLEOTIDE SEQUENCE</scope>
    <source>
        <strain evidence="10">cv. AKA8401</strain>
    </source>
</reference>
<feature type="domain" description="J" evidence="8">
    <location>
        <begin position="17"/>
        <end position="82"/>
    </location>
</feature>
<feature type="compositionally biased region" description="Low complexity" evidence="6">
    <location>
        <begin position="396"/>
        <end position="407"/>
    </location>
</feature>
<feature type="region of interest" description="Disordered" evidence="6">
    <location>
        <begin position="390"/>
        <end position="446"/>
    </location>
</feature>
<accession>A0A0B0P712</accession>
<name>A0A0B0P712_GOSAR</name>
<evidence type="ECO:0000256" key="4">
    <source>
        <dbReference type="ARBA" id="ARBA00023186"/>
    </source>
</evidence>
<evidence type="ECO:0000256" key="6">
    <source>
        <dbReference type="SAM" id="MobiDB-lite"/>
    </source>
</evidence>
<comment type="subcellular location">
    <subcellularLocation>
        <location evidence="1">Membrane</location>
    </subcellularLocation>
</comment>
<dbReference type="AlphaFoldDB" id="A0A0B0P712"/>
<dbReference type="EMBL" id="KN414306">
    <property type="protein sequence ID" value="KHG19914.1"/>
    <property type="molecule type" value="Genomic_DNA"/>
</dbReference>
<dbReference type="PROSITE" id="PS00636">
    <property type="entry name" value="DNAJ_1"/>
    <property type="match status" value="1"/>
</dbReference>
<dbReference type="InterPro" id="IPR018253">
    <property type="entry name" value="DnaJ_domain_CS"/>
</dbReference>
<feature type="coiled-coil region" evidence="5">
    <location>
        <begin position="326"/>
        <end position="381"/>
    </location>
</feature>
<gene>
    <name evidence="9" type="ORF">F383_24282</name>
</gene>
<dbReference type="InterPro" id="IPR036869">
    <property type="entry name" value="J_dom_sf"/>
</dbReference>
<keyword evidence="10" id="KW-1185">Reference proteome</keyword>
<dbReference type="CDD" id="cd06257">
    <property type="entry name" value="DnaJ"/>
    <property type="match status" value="1"/>
</dbReference>
<dbReference type="InterPro" id="IPR052812">
    <property type="entry name" value="Plant_DnaJ_domain"/>
</dbReference>
<keyword evidence="7" id="KW-0812">Transmembrane</keyword>
<dbReference type="Pfam" id="PF00226">
    <property type="entry name" value="DnaJ"/>
    <property type="match status" value="1"/>
</dbReference>
<keyword evidence="4" id="KW-0143">Chaperone</keyword>
<keyword evidence="3 7" id="KW-0472">Membrane</keyword>
<dbReference type="InterPro" id="IPR001623">
    <property type="entry name" value="DnaJ_domain"/>
</dbReference>
<evidence type="ECO:0000256" key="1">
    <source>
        <dbReference type="ARBA" id="ARBA00004370"/>
    </source>
</evidence>
<evidence type="ECO:0000256" key="2">
    <source>
        <dbReference type="ARBA" id="ARBA00023054"/>
    </source>
</evidence>
<evidence type="ECO:0000256" key="5">
    <source>
        <dbReference type="SAM" id="Coils"/>
    </source>
</evidence>
<protein>
    <submittedName>
        <fullName evidence="9">Chaperone dnaJ 15-like protein</fullName>
    </submittedName>
</protein>
<keyword evidence="2 5" id="KW-0175">Coiled coil</keyword>
<dbReference type="PRINTS" id="PR00625">
    <property type="entry name" value="JDOMAIN"/>
</dbReference>
<dbReference type="SUPFAM" id="SSF46565">
    <property type="entry name" value="Chaperone J-domain"/>
    <property type="match status" value="1"/>
</dbReference>
<organism evidence="9 10">
    <name type="scientific">Gossypium arboreum</name>
    <name type="common">Tree cotton</name>
    <name type="synonym">Gossypium nanking</name>
    <dbReference type="NCBI Taxonomy" id="29729"/>
    <lineage>
        <taxon>Eukaryota</taxon>
        <taxon>Viridiplantae</taxon>
        <taxon>Streptophyta</taxon>
        <taxon>Embryophyta</taxon>
        <taxon>Tracheophyta</taxon>
        <taxon>Spermatophyta</taxon>
        <taxon>Magnoliopsida</taxon>
        <taxon>eudicotyledons</taxon>
        <taxon>Gunneridae</taxon>
        <taxon>Pentapetalae</taxon>
        <taxon>rosids</taxon>
        <taxon>malvids</taxon>
        <taxon>Malvales</taxon>
        <taxon>Malvaceae</taxon>
        <taxon>Malvoideae</taxon>
        <taxon>Gossypium</taxon>
    </lineage>
</organism>
<evidence type="ECO:0000256" key="7">
    <source>
        <dbReference type="SAM" id="Phobius"/>
    </source>
</evidence>
<dbReference type="SMART" id="SM00271">
    <property type="entry name" value="DnaJ"/>
    <property type="match status" value="1"/>
</dbReference>
<feature type="transmembrane region" description="Helical" evidence="7">
    <location>
        <begin position="200"/>
        <end position="221"/>
    </location>
</feature>
<keyword evidence="7" id="KW-1133">Transmembrane helix</keyword>
<dbReference type="PANTHER" id="PTHR44272:SF3">
    <property type="entry name" value="J DOMAIN-CONTAINING PROTEIN"/>
    <property type="match status" value="1"/>
</dbReference>
<dbReference type="PANTHER" id="PTHR44272">
    <property type="entry name" value="DNAJ DOMAIN (PROKARYOTIC HEAT SHOCK PROTEIN)"/>
    <property type="match status" value="1"/>
</dbReference>
<dbReference type="GO" id="GO:0016020">
    <property type="term" value="C:membrane"/>
    <property type="evidence" value="ECO:0007669"/>
    <property type="project" value="UniProtKB-SubCell"/>
</dbReference>